<dbReference type="InterPro" id="IPR002885">
    <property type="entry name" value="PPR_rpt"/>
</dbReference>
<gene>
    <name evidence="3" type="ORF">SELMODRAFT_79165</name>
</gene>
<accession>D8QU21</accession>
<dbReference type="KEGG" id="smo:SELMODRAFT_79165"/>
<reference evidence="3 4" key="1">
    <citation type="journal article" date="2011" name="Science">
        <title>The Selaginella genome identifies genetic changes associated with the evolution of vascular plants.</title>
        <authorList>
            <person name="Banks J.A."/>
            <person name="Nishiyama T."/>
            <person name="Hasebe M."/>
            <person name="Bowman J.L."/>
            <person name="Gribskov M."/>
            <person name="dePamphilis C."/>
            <person name="Albert V.A."/>
            <person name="Aono N."/>
            <person name="Aoyama T."/>
            <person name="Ambrose B.A."/>
            <person name="Ashton N.W."/>
            <person name="Axtell M.J."/>
            <person name="Barker E."/>
            <person name="Barker M.S."/>
            <person name="Bennetzen J.L."/>
            <person name="Bonawitz N.D."/>
            <person name="Chapple C."/>
            <person name="Cheng C."/>
            <person name="Correa L.G."/>
            <person name="Dacre M."/>
            <person name="DeBarry J."/>
            <person name="Dreyer I."/>
            <person name="Elias M."/>
            <person name="Engstrom E.M."/>
            <person name="Estelle M."/>
            <person name="Feng L."/>
            <person name="Finet C."/>
            <person name="Floyd S.K."/>
            <person name="Frommer W.B."/>
            <person name="Fujita T."/>
            <person name="Gramzow L."/>
            <person name="Gutensohn M."/>
            <person name="Harholt J."/>
            <person name="Hattori M."/>
            <person name="Heyl A."/>
            <person name="Hirai T."/>
            <person name="Hiwatashi Y."/>
            <person name="Ishikawa M."/>
            <person name="Iwata M."/>
            <person name="Karol K.G."/>
            <person name="Koehler B."/>
            <person name="Kolukisaoglu U."/>
            <person name="Kubo M."/>
            <person name="Kurata T."/>
            <person name="Lalonde S."/>
            <person name="Li K."/>
            <person name="Li Y."/>
            <person name="Litt A."/>
            <person name="Lyons E."/>
            <person name="Manning G."/>
            <person name="Maruyama T."/>
            <person name="Michael T.P."/>
            <person name="Mikami K."/>
            <person name="Miyazaki S."/>
            <person name="Morinaga S."/>
            <person name="Murata T."/>
            <person name="Mueller-Roeber B."/>
            <person name="Nelson D.R."/>
            <person name="Obara M."/>
            <person name="Oguri Y."/>
            <person name="Olmstead R.G."/>
            <person name="Onodera N."/>
            <person name="Petersen B.L."/>
            <person name="Pils B."/>
            <person name="Prigge M."/>
            <person name="Rensing S.A."/>
            <person name="Riano-Pachon D.M."/>
            <person name="Roberts A.W."/>
            <person name="Sato Y."/>
            <person name="Scheller H.V."/>
            <person name="Schulz B."/>
            <person name="Schulz C."/>
            <person name="Shakirov E.V."/>
            <person name="Shibagaki N."/>
            <person name="Shinohara N."/>
            <person name="Shippen D.E."/>
            <person name="Soerensen I."/>
            <person name="Sotooka R."/>
            <person name="Sugimoto N."/>
            <person name="Sugita M."/>
            <person name="Sumikawa N."/>
            <person name="Tanurdzic M."/>
            <person name="Theissen G."/>
            <person name="Ulvskov P."/>
            <person name="Wakazuki S."/>
            <person name="Weng J.K."/>
            <person name="Willats W.W."/>
            <person name="Wipf D."/>
            <person name="Wolf P.G."/>
            <person name="Yang L."/>
            <person name="Zimmer A.D."/>
            <person name="Zhu Q."/>
            <person name="Mitros T."/>
            <person name="Hellsten U."/>
            <person name="Loque D."/>
            <person name="Otillar R."/>
            <person name="Salamov A."/>
            <person name="Schmutz J."/>
            <person name="Shapiro H."/>
            <person name="Lindquist E."/>
            <person name="Lucas S."/>
            <person name="Rokhsar D."/>
            <person name="Grigoriev I.V."/>
        </authorList>
    </citation>
    <scope>NUCLEOTIDE SEQUENCE [LARGE SCALE GENOMIC DNA]</scope>
</reference>
<dbReference type="HOGENOM" id="CLU_002706_5_0_1"/>
<dbReference type="Proteomes" id="UP000001514">
    <property type="component" value="Unassembled WGS sequence"/>
</dbReference>
<name>D8QU21_SELML</name>
<dbReference type="eggNOG" id="KOG4197">
    <property type="taxonomic scope" value="Eukaryota"/>
</dbReference>
<keyword evidence="4" id="KW-1185">Reference proteome</keyword>
<evidence type="ECO:0000313" key="4">
    <source>
        <dbReference type="Proteomes" id="UP000001514"/>
    </source>
</evidence>
<sequence length="193" mass="21758">LFNGMPFYSLVSWTTMITAYMDCGMEAIALFNAKDLFDSMPLQTVAAWNSMILANAKNEKVAIIFFEMPKWDCCLWNSLLDTIAESGRIDDAIIVFDSMESHDRSRVEPTLEAYLTSNQVGDARKVCVLFDSMPWCVVAVWNAIISSYVRNGNLNEVQVLFGQMPHHNTMTINAMVTTLMFGGKIEQAKLLFD</sequence>
<feature type="non-terminal residue" evidence="3">
    <location>
        <position position="1"/>
    </location>
</feature>
<dbReference type="PANTHER" id="PTHR47926">
    <property type="entry name" value="PENTATRICOPEPTIDE REPEAT-CONTAINING PROTEIN"/>
    <property type="match status" value="1"/>
</dbReference>
<keyword evidence="1" id="KW-0677">Repeat</keyword>
<dbReference type="Gene3D" id="1.25.40.10">
    <property type="entry name" value="Tetratricopeptide repeat domain"/>
    <property type="match status" value="3"/>
</dbReference>
<dbReference type="InterPro" id="IPR011990">
    <property type="entry name" value="TPR-like_helical_dom_sf"/>
</dbReference>
<dbReference type="NCBIfam" id="TIGR00756">
    <property type="entry name" value="PPR"/>
    <property type="match status" value="1"/>
</dbReference>
<organism evidence="4">
    <name type="scientific">Selaginella moellendorffii</name>
    <name type="common">Spikemoss</name>
    <dbReference type="NCBI Taxonomy" id="88036"/>
    <lineage>
        <taxon>Eukaryota</taxon>
        <taxon>Viridiplantae</taxon>
        <taxon>Streptophyta</taxon>
        <taxon>Embryophyta</taxon>
        <taxon>Tracheophyta</taxon>
        <taxon>Lycopodiopsida</taxon>
        <taxon>Selaginellales</taxon>
        <taxon>Selaginellaceae</taxon>
        <taxon>Selaginella</taxon>
    </lineage>
</organism>
<dbReference type="EMBL" id="GL377567">
    <property type="protein sequence ID" value="EFJ36221.1"/>
    <property type="molecule type" value="Genomic_DNA"/>
</dbReference>
<evidence type="ECO:0000313" key="3">
    <source>
        <dbReference type="EMBL" id="EFJ36221.1"/>
    </source>
</evidence>
<dbReference type="Pfam" id="PF01535">
    <property type="entry name" value="PPR"/>
    <property type="match status" value="3"/>
</dbReference>
<evidence type="ECO:0008006" key="5">
    <source>
        <dbReference type="Google" id="ProtNLM"/>
    </source>
</evidence>
<evidence type="ECO:0000256" key="1">
    <source>
        <dbReference type="ARBA" id="ARBA00022737"/>
    </source>
</evidence>
<evidence type="ECO:0000256" key="2">
    <source>
        <dbReference type="PROSITE-ProRule" id="PRU00708"/>
    </source>
</evidence>
<dbReference type="InterPro" id="IPR046960">
    <property type="entry name" value="PPR_At4g14850-like_plant"/>
</dbReference>
<dbReference type="GO" id="GO:0009451">
    <property type="term" value="P:RNA modification"/>
    <property type="evidence" value="ECO:0007669"/>
    <property type="project" value="InterPro"/>
</dbReference>
<dbReference type="AlphaFoldDB" id="D8QU21"/>
<dbReference type="GO" id="GO:0003723">
    <property type="term" value="F:RNA binding"/>
    <property type="evidence" value="ECO:0007669"/>
    <property type="project" value="InterPro"/>
</dbReference>
<proteinExistence type="predicted"/>
<dbReference type="PROSITE" id="PS51375">
    <property type="entry name" value="PPR"/>
    <property type="match status" value="1"/>
</dbReference>
<feature type="repeat" description="PPR" evidence="2">
    <location>
        <begin position="72"/>
        <end position="106"/>
    </location>
</feature>
<dbReference type="InParanoid" id="D8QU21"/>
<protein>
    <recommendedName>
        <fullName evidence="5">Pentatricopeptide repeat-containing protein</fullName>
    </recommendedName>
</protein>